<dbReference type="GO" id="GO:0003755">
    <property type="term" value="F:peptidyl-prolyl cis-trans isomerase activity"/>
    <property type="evidence" value="ECO:0007669"/>
    <property type="project" value="UniProtKB-KW"/>
</dbReference>
<feature type="region of interest" description="Disordered" evidence="4">
    <location>
        <begin position="452"/>
        <end position="478"/>
    </location>
</feature>
<evidence type="ECO:0000256" key="1">
    <source>
        <dbReference type="ARBA" id="ARBA00013194"/>
    </source>
</evidence>
<proteinExistence type="predicted"/>
<sequence length="952" mass="101480">MENRCGTSVAKFAASGLLNRLKKIRQTALTRPNMTSPSMKRRNKRRKSNPFHFAKLEPRQLLAGDLGELNLLTNGDFSEVPTAGAVPDFYDSADVAGWNATNVADGQQIVLYTFGTGDDANTVLKLDSTADQVDYVFQDVATTAGETYLLTFDLQGQNPGELVVENVEVFWNGEQVGLFESTGIWTTHAMVVTGAAEGDSTLEFREAADGSTLSGDGIGVLIDNVNVALATATTGVTNGSFETVTGDGPFFSNGNVEGWNALERGDRPDLIQIQPNGDNDNAAATDGSQVLNLDTTSDVVDHVFADFATVEGQTYFVTFDMFADGDQSTDADEVRIRWKSPDADIQTDQWIATVFGNNTWQSYGFMVTGLGDVSRLELREPAGSPGDGSGALIDNVQLFSVEGIINDLVVDANGTADGTSATAELVQGQTRASVAESLTLDHASGSNLTSATITITDSPSQPEDSLEVTPGDSGITSSFNPASGTLTLTGNASVATWQTVLRTLEYVNSNTSQTIGTRSLSIVVSDDSILGDDKDSTAATVGVDVVANELAMAAIEVQTVEAGSPLWVTLDVSNPADVALQYTGESGDASLLTPRFETGDSWRLNISAPDVTTNGVATPLEGEITFQLFDNIFGSADARATDRITTLTNDGFFDDTQFHRVDSDFVIQGGDPTATGTGGSDLGDFDDQFSTLLQHNRTGLLSYAKSLDDTNDSQFFITDTATRFLDYQHTIFGVLTSGEDLRESIANVDIGTDPNNVSNSEFPTGAVTITSAEIYQDNQRAALLLVAPEGVTGETTMTVTARDVNGNETSQTITVNIVAPTGDNVDSNPFLDDIPDLAGFYNVQQTYQLTSQDVENDSVRYLDLAQIETINEGLSSFFQIQVPQFDSDDSFDYSVDIDTGLVTYTPGEFGDSPETVQFIVGVAQEPRDGEPINNGNVDLQVVTITLSQPSSL</sequence>
<evidence type="ECO:0000259" key="5">
    <source>
        <dbReference type="PROSITE" id="PS50072"/>
    </source>
</evidence>
<dbReference type="PROSITE" id="PS50072">
    <property type="entry name" value="CSA_PPIASE_2"/>
    <property type="match status" value="1"/>
</dbReference>
<feature type="compositionally biased region" description="Polar residues" evidence="4">
    <location>
        <begin position="452"/>
        <end position="463"/>
    </location>
</feature>
<feature type="region of interest" description="Disordered" evidence="4">
    <location>
        <begin position="29"/>
        <end position="50"/>
    </location>
</feature>
<feature type="compositionally biased region" description="Polar residues" evidence="4">
    <location>
        <begin position="29"/>
        <end position="38"/>
    </location>
</feature>
<dbReference type="CDD" id="cd00317">
    <property type="entry name" value="cyclophilin"/>
    <property type="match status" value="1"/>
</dbReference>
<dbReference type="OrthoDB" id="270889at2"/>
<accession>A0A5B9P5D0</accession>
<evidence type="ECO:0000313" key="6">
    <source>
        <dbReference type="EMBL" id="QEG21787.1"/>
    </source>
</evidence>
<dbReference type="InterPro" id="IPR044666">
    <property type="entry name" value="Cyclophilin_A-like"/>
</dbReference>
<dbReference type="PANTHER" id="PTHR45625">
    <property type="entry name" value="PEPTIDYL-PROLYL CIS-TRANS ISOMERASE-RELATED"/>
    <property type="match status" value="1"/>
</dbReference>
<evidence type="ECO:0000256" key="4">
    <source>
        <dbReference type="SAM" id="MobiDB-lite"/>
    </source>
</evidence>
<gene>
    <name evidence="6" type="ORF">MFFC18_16460</name>
</gene>
<dbReference type="PANTHER" id="PTHR45625:SF4">
    <property type="entry name" value="PEPTIDYLPROLYL ISOMERASE DOMAIN AND WD REPEAT-CONTAINING PROTEIN 1"/>
    <property type="match status" value="1"/>
</dbReference>
<dbReference type="EC" id="5.2.1.8" evidence="1"/>
<dbReference type="Gene3D" id="2.40.100.10">
    <property type="entry name" value="Cyclophilin-like"/>
    <property type="match status" value="1"/>
</dbReference>
<evidence type="ECO:0000256" key="2">
    <source>
        <dbReference type="ARBA" id="ARBA00023110"/>
    </source>
</evidence>
<feature type="compositionally biased region" description="Basic residues" evidence="4">
    <location>
        <begin position="39"/>
        <end position="49"/>
    </location>
</feature>
<dbReference type="SUPFAM" id="SSF50891">
    <property type="entry name" value="Cyclophilin-like"/>
    <property type="match status" value="1"/>
</dbReference>
<dbReference type="Pfam" id="PF04862">
    <property type="entry name" value="DUF642"/>
    <property type="match status" value="1"/>
</dbReference>
<dbReference type="PRINTS" id="PR00153">
    <property type="entry name" value="CSAPPISMRASE"/>
</dbReference>
<dbReference type="EMBL" id="CP042912">
    <property type="protein sequence ID" value="QEG21787.1"/>
    <property type="molecule type" value="Genomic_DNA"/>
</dbReference>
<evidence type="ECO:0000313" key="7">
    <source>
        <dbReference type="Proteomes" id="UP000322214"/>
    </source>
</evidence>
<keyword evidence="3 6" id="KW-0413">Isomerase</keyword>
<dbReference type="Pfam" id="PF00160">
    <property type="entry name" value="Pro_isomerase"/>
    <property type="match status" value="1"/>
</dbReference>
<dbReference type="InterPro" id="IPR006946">
    <property type="entry name" value="DGR2-like_dom"/>
</dbReference>
<evidence type="ECO:0000256" key="3">
    <source>
        <dbReference type="ARBA" id="ARBA00023235"/>
    </source>
</evidence>
<dbReference type="Gene3D" id="2.60.120.260">
    <property type="entry name" value="Galactose-binding domain-like"/>
    <property type="match status" value="2"/>
</dbReference>
<dbReference type="STRING" id="980251.GCA_001642875_03247"/>
<feature type="domain" description="PPIase cyclophilin-type" evidence="5">
    <location>
        <begin position="622"/>
        <end position="774"/>
    </location>
</feature>
<organism evidence="6 7">
    <name type="scientific">Mariniblastus fucicola</name>
    <dbReference type="NCBI Taxonomy" id="980251"/>
    <lineage>
        <taxon>Bacteria</taxon>
        <taxon>Pseudomonadati</taxon>
        <taxon>Planctomycetota</taxon>
        <taxon>Planctomycetia</taxon>
        <taxon>Pirellulales</taxon>
        <taxon>Pirellulaceae</taxon>
        <taxon>Mariniblastus</taxon>
    </lineage>
</organism>
<dbReference type="InterPro" id="IPR002130">
    <property type="entry name" value="Cyclophilin-type_PPIase_dom"/>
</dbReference>
<dbReference type="KEGG" id="mff:MFFC18_16460"/>
<keyword evidence="2" id="KW-0697">Rotamase</keyword>
<protein>
    <recommendedName>
        <fullName evidence="1">peptidylprolyl isomerase</fullName>
        <ecNumber evidence="1">5.2.1.8</ecNumber>
    </recommendedName>
</protein>
<dbReference type="AlphaFoldDB" id="A0A5B9P5D0"/>
<reference evidence="6 7" key="1">
    <citation type="submission" date="2019-08" db="EMBL/GenBank/DDBJ databases">
        <title>Deep-cultivation of Planctomycetes and their phenomic and genomic characterization uncovers novel biology.</title>
        <authorList>
            <person name="Wiegand S."/>
            <person name="Jogler M."/>
            <person name="Boedeker C."/>
            <person name="Pinto D."/>
            <person name="Vollmers J."/>
            <person name="Rivas-Marin E."/>
            <person name="Kohn T."/>
            <person name="Peeters S.H."/>
            <person name="Heuer A."/>
            <person name="Rast P."/>
            <person name="Oberbeckmann S."/>
            <person name="Bunk B."/>
            <person name="Jeske O."/>
            <person name="Meyerdierks A."/>
            <person name="Storesund J.E."/>
            <person name="Kallscheuer N."/>
            <person name="Luecker S."/>
            <person name="Lage O.M."/>
            <person name="Pohl T."/>
            <person name="Merkel B.J."/>
            <person name="Hornburger P."/>
            <person name="Mueller R.-W."/>
            <person name="Bruemmer F."/>
            <person name="Labrenz M."/>
            <person name="Spormann A.M."/>
            <person name="Op den Camp H."/>
            <person name="Overmann J."/>
            <person name="Amann R."/>
            <person name="Jetten M.S.M."/>
            <person name="Mascher T."/>
            <person name="Medema M.H."/>
            <person name="Devos D.P."/>
            <person name="Kaster A.-K."/>
            <person name="Ovreas L."/>
            <person name="Rohde M."/>
            <person name="Galperin M.Y."/>
            <person name="Jogler C."/>
        </authorList>
    </citation>
    <scope>NUCLEOTIDE SEQUENCE [LARGE SCALE GENOMIC DNA]</scope>
    <source>
        <strain evidence="6 7">FC18</strain>
    </source>
</reference>
<dbReference type="Proteomes" id="UP000322214">
    <property type="component" value="Chromosome"/>
</dbReference>
<keyword evidence="7" id="KW-1185">Reference proteome</keyword>
<dbReference type="InterPro" id="IPR029000">
    <property type="entry name" value="Cyclophilin-like_dom_sf"/>
</dbReference>
<name>A0A5B9P5D0_9BACT</name>